<evidence type="ECO:0000256" key="1">
    <source>
        <dbReference type="ARBA" id="ARBA00004651"/>
    </source>
</evidence>
<dbReference type="Pfam" id="PF09721">
    <property type="entry name" value="Exosortase_EpsH"/>
    <property type="match status" value="1"/>
</dbReference>
<feature type="transmembrane region" description="Helical" evidence="8">
    <location>
        <begin position="222"/>
        <end position="245"/>
    </location>
</feature>
<evidence type="ECO:0000313" key="11">
    <source>
        <dbReference type="Proteomes" id="UP001205601"/>
    </source>
</evidence>
<evidence type="ECO:0000256" key="8">
    <source>
        <dbReference type="SAM" id="Phobius"/>
    </source>
</evidence>
<evidence type="ECO:0000256" key="5">
    <source>
        <dbReference type="ARBA" id="ARBA00022801"/>
    </source>
</evidence>
<accession>A0ABT2NME0</accession>
<dbReference type="EMBL" id="JAOCQF010000001">
    <property type="protein sequence ID" value="MCT8330108.1"/>
    <property type="molecule type" value="Genomic_DNA"/>
</dbReference>
<dbReference type="EC" id="3.4.22.-" evidence="10"/>
<keyword evidence="7 8" id="KW-0472">Membrane</keyword>
<evidence type="ECO:0000256" key="7">
    <source>
        <dbReference type="ARBA" id="ARBA00023136"/>
    </source>
</evidence>
<dbReference type="InterPro" id="IPR026392">
    <property type="entry name" value="Exo/Archaeosortase_dom"/>
</dbReference>
<evidence type="ECO:0000256" key="3">
    <source>
        <dbReference type="ARBA" id="ARBA00022670"/>
    </source>
</evidence>
<keyword evidence="6 8" id="KW-1133">Transmembrane helix</keyword>
<protein>
    <submittedName>
        <fullName evidence="10">VPLPA-CTERM-specific exosortase XrtD</fullName>
        <ecNumber evidence="10">3.4.22.-</ecNumber>
    </submittedName>
</protein>
<keyword evidence="5 10" id="KW-0378">Hydrolase</keyword>
<feature type="transmembrane region" description="Helical" evidence="8">
    <location>
        <begin position="81"/>
        <end position="100"/>
    </location>
</feature>
<dbReference type="Proteomes" id="UP001205601">
    <property type="component" value="Unassembled WGS sequence"/>
</dbReference>
<feature type="transmembrane region" description="Helical" evidence="8">
    <location>
        <begin position="265"/>
        <end position="285"/>
    </location>
</feature>
<feature type="transmembrane region" description="Helical" evidence="8">
    <location>
        <begin position="130"/>
        <end position="151"/>
    </location>
</feature>
<sequence>MTTPAPAIDLRDAARPAALLWLALALIGAGFFFHPGTEALLEAWAQPEYSHGPLIPVVSGFLLLRQLKGVPAAQASVRDRLPGFALLALAVLLAVFGRVIRITDFVAYAMILWVGAMLLIGFGWPRGRHLWPPVFHLIYMLPLPGALYYGVSTWLQGVSSELGVLFLRLMAVPVYLDGNIIDLGVYKLEVAEACSGLRYLFPILSFSYIFAVLYRGPMWHKAVLLIAAAPLSVLMNSVRIGIAGLVVDRYGLAHVEGITHFLEGWVIFVTCVVLLFLLARILLLFHPDRPGLAEALDLDTEGLWPQVARLGRATAMALPAAMMLALAVTVTLIPERAPAPIPRDGFSFFPRTLSDWTMSAENRLDPAVERVLRADDYILRTYDGPAAEGWVELFTAWYVDQSRGGTHSPEVCLPAGGWEIASLRQIGAEGAGGSFTLNRALVQKGLQRMLVYYWYDQQGERTASAFRSKLILTLAKLKSGRSDGALVRLTTPIRPGETEVDAEARLQAMLGAADIALARALPGE</sequence>
<dbReference type="InterPro" id="IPR026491">
    <property type="entry name" value="ExosortD_VPLPA"/>
</dbReference>
<evidence type="ECO:0000313" key="10">
    <source>
        <dbReference type="EMBL" id="MCT8330108.1"/>
    </source>
</evidence>
<feature type="transmembrane region" description="Helical" evidence="8">
    <location>
        <begin position="105"/>
        <end position="124"/>
    </location>
</feature>
<proteinExistence type="predicted"/>
<feature type="transmembrane region" description="Helical" evidence="8">
    <location>
        <begin position="17"/>
        <end position="34"/>
    </location>
</feature>
<organism evidence="10 11">
    <name type="scientific">Albidovulum sediminis</name>
    <dbReference type="NCBI Taxonomy" id="3066345"/>
    <lineage>
        <taxon>Bacteria</taxon>
        <taxon>Pseudomonadati</taxon>
        <taxon>Pseudomonadota</taxon>
        <taxon>Alphaproteobacteria</taxon>
        <taxon>Rhodobacterales</taxon>
        <taxon>Paracoccaceae</taxon>
        <taxon>Albidovulum</taxon>
    </lineage>
</organism>
<keyword evidence="4 8" id="KW-0812">Transmembrane</keyword>
<dbReference type="NCBIfam" id="TIGR02914">
    <property type="entry name" value="EpsI_fam"/>
    <property type="match status" value="1"/>
</dbReference>
<dbReference type="NCBIfam" id="TIGR04152">
    <property type="entry name" value="exosort_VPLPA"/>
    <property type="match status" value="1"/>
</dbReference>
<feature type="transmembrane region" description="Helical" evidence="8">
    <location>
        <begin position="196"/>
        <end position="215"/>
    </location>
</feature>
<evidence type="ECO:0000259" key="9">
    <source>
        <dbReference type="Pfam" id="PF11984"/>
    </source>
</evidence>
<keyword evidence="11" id="KW-1185">Reference proteome</keyword>
<keyword evidence="2" id="KW-1003">Cell membrane</keyword>
<feature type="transmembrane region" description="Helical" evidence="8">
    <location>
        <begin position="158"/>
        <end position="176"/>
    </location>
</feature>
<comment type="caution">
    <text evidence="10">The sequence shown here is derived from an EMBL/GenBank/DDBJ whole genome shotgun (WGS) entry which is preliminary data.</text>
</comment>
<keyword evidence="3" id="KW-0645">Protease</keyword>
<dbReference type="GO" id="GO:0016787">
    <property type="term" value="F:hydrolase activity"/>
    <property type="evidence" value="ECO:0007669"/>
    <property type="project" value="UniProtKB-KW"/>
</dbReference>
<dbReference type="Pfam" id="PF11984">
    <property type="entry name" value="DUF3485"/>
    <property type="match status" value="1"/>
</dbReference>
<dbReference type="InterPro" id="IPR019127">
    <property type="entry name" value="Exosortase"/>
</dbReference>
<feature type="domain" description="Methanolan biosynthesis EpsI" evidence="9">
    <location>
        <begin position="321"/>
        <end position="510"/>
    </location>
</feature>
<comment type="subcellular location">
    <subcellularLocation>
        <location evidence="1">Cell membrane</location>
        <topology evidence="1">Multi-pass membrane protein</topology>
    </subcellularLocation>
</comment>
<dbReference type="InterPro" id="IPR013426">
    <property type="entry name" value="EpsH-like"/>
</dbReference>
<feature type="transmembrane region" description="Helical" evidence="8">
    <location>
        <begin position="313"/>
        <end position="333"/>
    </location>
</feature>
<evidence type="ECO:0000256" key="6">
    <source>
        <dbReference type="ARBA" id="ARBA00022989"/>
    </source>
</evidence>
<evidence type="ECO:0000256" key="2">
    <source>
        <dbReference type="ARBA" id="ARBA00022475"/>
    </source>
</evidence>
<reference evidence="11" key="1">
    <citation type="submission" date="2023-07" db="EMBL/GenBank/DDBJ databases">
        <title>Defluviimonas sediminis sp. nov., isolated from mangrove sediment.</title>
        <authorList>
            <person name="Liu L."/>
            <person name="Li J."/>
            <person name="Huang Y."/>
            <person name="Pan J."/>
            <person name="Li M."/>
        </authorList>
    </citation>
    <scope>NUCLEOTIDE SEQUENCE [LARGE SCALE GENOMIC DNA]</scope>
    <source>
        <strain evidence="11">FT324</strain>
    </source>
</reference>
<dbReference type="NCBIfam" id="TIGR04178">
    <property type="entry name" value="exo_archaeo"/>
    <property type="match status" value="1"/>
</dbReference>
<name>A0ABT2NME0_9RHOB</name>
<gene>
    <name evidence="10" type="primary">xrtD</name>
    <name evidence="10" type="ORF">N5I32_11330</name>
</gene>
<dbReference type="RefSeq" id="WP_261495791.1">
    <property type="nucleotide sequence ID" value="NZ_JAOCQF010000001.1"/>
</dbReference>
<dbReference type="NCBIfam" id="TIGR02602">
    <property type="entry name" value="8TM_EpsH"/>
    <property type="match status" value="1"/>
</dbReference>
<evidence type="ECO:0000256" key="4">
    <source>
        <dbReference type="ARBA" id="ARBA00022692"/>
    </source>
</evidence>
<dbReference type="InterPro" id="IPR014263">
    <property type="entry name" value="Methanolan_biosynth_EpsI"/>
</dbReference>